<dbReference type="EMBL" id="UINC01038825">
    <property type="protein sequence ID" value="SVB36397.1"/>
    <property type="molecule type" value="Genomic_DNA"/>
</dbReference>
<name>A0A382DFJ1_9ZZZZ</name>
<dbReference type="AlphaFoldDB" id="A0A382DFJ1"/>
<evidence type="ECO:0000313" key="1">
    <source>
        <dbReference type="EMBL" id="SVB36397.1"/>
    </source>
</evidence>
<proteinExistence type="predicted"/>
<reference evidence="1" key="1">
    <citation type="submission" date="2018-05" db="EMBL/GenBank/DDBJ databases">
        <authorList>
            <person name="Lanie J.A."/>
            <person name="Ng W.-L."/>
            <person name="Kazmierczak K.M."/>
            <person name="Andrzejewski T.M."/>
            <person name="Davidsen T.M."/>
            <person name="Wayne K.J."/>
            <person name="Tettelin H."/>
            <person name="Glass J.I."/>
            <person name="Rusch D."/>
            <person name="Podicherti R."/>
            <person name="Tsui H.-C.T."/>
            <person name="Winkler M.E."/>
        </authorList>
    </citation>
    <scope>NUCLEOTIDE SEQUENCE</scope>
</reference>
<accession>A0A382DFJ1</accession>
<feature type="non-terminal residue" evidence="1">
    <location>
        <position position="1"/>
    </location>
</feature>
<protein>
    <submittedName>
        <fullName evidence="1">Uncharacterized protein</fullName>
    </submittedName>
</protein>
<gene>
    <name evidence="1" type="ORF">METZ01_LOCUS189251</name>
</gene>
<organism evidence="1">
    <name type="scientific">marine metagenome</name>
    <dbReference type="NCBI Taxonomy" id="408172"/>
    <lineage>
        <taxon>unclassified sequences</taxon>
        <taxon>metagenomes</taxon>
        <taxon>ecological metagenomes</taxon>
    </lineage>
</organism>
<sequence length="87" mass="9839">VSWFSIRKRDFLGGSPIASPTALTTAKEHGTGFEQRLSCRHTKCFGFRFDYGGIPLVPDCRNTTCAFYFAVRRNLVEELDALFAVHH</sequence>